<proteinExistence type="predicted"/>
<comment type="caution">
    <text evidence="2">The sequence shown here is derived from an EMBL/GenBank/DDBJ whole genome shotgun (WGS) entry which is preliminary data.</text>
</comment>
<dbReference type="PANTHER" id="PTHR42160">
    <property type="entry name" value="URACIL-DNA GLYCOSYLASE SUPERFAMILY PROTEIN"/>
    <property type="match status" value="1"/>
</dbReference>
<dbReference type="EMBL" id="JBHSGS010000061">
    <property type="protein sequence ID" value="MFC4720281.1"/>
    <property type="molecule type" value="Genomic_DNA"/>
</dbReference>
<evidence type="ECO:0000313" key="2">
    <source>
        <dbReference type="EMBL" id="MFC4720281.1"/>
    </source>
</evidence>
<reference evidence="3" key="1">
    <citation type="journal article" date="2019" name="Int. J. Syst. Evol. Microbiol.">
        <title>The Global Catalogue of Microorganisms (GCM) 10K type strain sequencing project: providing services to taxonomists for standard genome sequencing and annotation.</title>
        <authorList>
            <consortium name="The Broad Institute Genomics Platform"/>
            <consortium name="The Broad Institute Genome Sequencing Center for Infectious Disease"/>
            <person name="Wu L."/>
            <person name="Ma J."/>
        </authorList>
    </citation>
    <scope>NUCLEOTIDE SEQUENCE [LARGE SCALE GENOMIC DNA]</scope>
    <source>
        <strain evidence="3">CGMCC 1.19032</strain>
    </source>
</reference>
<keyword evidence="3" id="KW-1185">Reference proteome</keyword>
<dbReference type="SUPFAM" id="SSF52141">
    <property type="entry name" value="Uracil-DNA glycosylase-like"/>
    <property type="match status" value="1"/>
</dbReference>
<dbReference type="Gene3D" id="3.40.470.10">
    <property type="entry name" value="Uracil-DNA glycosylase-like domain"/>
    <property type="match status" value="1"/>
</dbReference>
<feature type="domain" description="Uracil-DNA glycosylase-like" evidence="1">
    <location>
        <begin position="27"/>
        <end position="184"/>
    </location>
</feature>
<dbReference type="CDD" id="cd10033">
    <property type="entry name" value="UDG_like"/>
    <property type="match status" value="1"/>
</dbReference>
<dbReference type="Proteomes" id="UP001595969">
    <property type="component" value="Unassembled WGS sequence"/>
</dbReference>
<dbReference type="RefSeq" id="WP_204653058.1">
    <property type="nucleotide sequence ID" value="NZ_JAFBFD010000004.1"/>
</dbReference>
<sequence length="192" mass="22175">MTIAEIKQAIMQDPANQAMTAQGWQPIFTAYPETKILLIGQAPGIKTQLKEDVFRDQSGKKLRQWLNVSEETFYDSKKISVLPLDFYFPGKAKTGDLPPRLDFAEKWHPLLLEQMPQVKLTILIGLYAQKFYLQERAKKTLTATVQAYKEYLPEYFPLPHPSPLNIRWFKNNPYFEAEMVPELQAIVKAALE</sequence>
<organism evidence="2 3">
    <name type="scientific">Enterococcus lemanii</name>
    <dbReference type="NCBI Taxonomy" id="1159752"/>
    <lineage>
        <taxon>Bacteria</taxon>
        <taxon>Bacillati</taxon>
        <taxon>Bacillota</taxon>
        <taxon>Bacilli</taxon>
        <taxon>Lactobacillales</taxon>
        <taxon>Enterococcaceae</taxon>
        <taxon>Enterococcus</taxon>
    </lineage>
</organism>
<evidence type="ECO:0000313" key="3">
    <source>
        <dbReference type="Proteomes" id="UP001595969"/>
    </source>
</evidence>
<dbReference type="PANTHER" id="PTHR42160:SF1">
    <property type="entry name" value="URACIL-DNA GLYCOSYLASE SUPERFAMILY PROTEIN"/>
    <property type="match status" value="1"/>
</dbReference>
<name>A0ABV9MYR9_9ENTE</name>
<dbReference type="SMART" id="SM00987">
    <property type="entry name" value="UreE_C"/>
    <property type="match status" value="1"/>
</dbReference>
<dbReference type="Pfam" id="PF03167">
    <property type="entry name" value="UDG"/>
    <property type="match status" value="1"/>
</dbReference>
<evidence type="ECO:0000259" key="1">
    <source>
        <dbReference type="SMART" id="SM00986"/>
    </source>
</evidence>
<dbReference type="InterPro" id="IPR005122">
    <property type="entry name" value="Uracil-DNA_glycosylase-like"/>
</dbReference>
<dbReference type="InterPro" id="IPR047124">
    <property type="entry name" value="HI_0220.2"/>
</dbReference>
<protein>
    <submittedName>
        <fullName evidence="2">Uracil-DNA glycosylase family protein</fullName>
    </submittedName>
</protein>
<dbReference type="SMART" id="SM00986">
    <property type="entry name" value="UDG"/>
    <property type="match status" value="1"/>
</dbReference>
<accession>A0ABV9MYR9</accession>
<gene>
    <name evidence="2" type="ORF">ACFO5I_11160</name>
</gene>
<dbReference type="InterPro" id="IPR036895">
    <property type="entry name" value="Uracil-DNA_glycosylase-like_sf"/>
</dbReference>